<dbReference type="Proteomes" id="UP000594014">
    <property type="component" value="Chromosome"/>
</dbReference>
<name>A0ACD1AF41_9FIRM</name>
<evidence type="ECO:0000313" key="2">
    <source>
        <dbReference type="Proteomes" id="UP000594014"/>
    </source>
</evidence>
<proteinExistence type="predicted"/>
<protein>
    <submittedName>
        <fullName evidence="1">MFS transporter</fullName>
    </submittedName>
</protein>
<gene>
    <name evidence="1" type="ORF">FRZ06_18550</name>
</gene>
<sequence>MKSNKTLKLAILSISFLLMLRLTISPALAEIGKAFPEVNQGTLMNMVILASVMAIPFGFISGILANFMKKKTILYIGFIFYIIGGLGPMFAPTFNMVLFFRALLGVGTGLFLPFAAGLIADFFQGEEREKMIGYQSTAVALGNIITSILAGVLATINWRLSFLIYAFAVITLILVASKMPEPLKIEKQKEQGGMVNRKMMFVCGAIFIYAIIYYAFFGYLAFVVDSKGLGNAASTGLATMVMTAVSMIAGIFYAQFVRRLGKAALPFILVVNVVGYYLLSIAGSFSMIVISAVFIGLGFGLLMPYGTSKVTKAAPPAAAVFANGLYMTAVNLGTAVSPTILIAVGKGFNNPDGQFIFFCCSVALALGLIISILLTLGTKKLKTEKAGS</sequence>
<evidence type="ECO:0000313" key="1">
    <source>
        <dbReference type="EMBL" id="QOX65207.1"/>
    </source>
</evidence>
<dbReference type="EMBL" id="CP042469">
    <property type="protein sequence ID" value="QOX65207.1"/>
    <property type="molecule type" value="Genomic_DNA"/>
</dbReference>
<organism evidence="1 2">
    <name type="scientific">Anoxybacterium hadale</name>
    <dbReference type="NCBI Taxonomy" id="3408580"/>
    <lineage>
        <taxon>Bacteria</taxon>
        <taxon>Bacillati</taxon>
        <taxon>Bacillota</taxon>
        <taxon>Clostridia</taxon>
        <taxon>Peptostreptococcales</taxon>
        <taxon>Anaerovoracaceae</taxon>
        <taxon>Anoxybacterium</taxon>
    </lineage>
</organism>
<reference evidence="1" key="1">
    <citation type="submission" date="2019-08" db="EMBL/GenBank/DDBJ databases">
        <title>Genome sequence of Clostridiales bacterium MT110.</title>
        <authorList>
            <person name="Cao J."/>
        </authorList>
    </citation>
    <scope>NUCLEOTIDE SEQUENCE</scope>
    <source>
        <strain evidence="1">MT110</strain>
    </source>
</reference>
<accession>A0ACD1AF41</accession>
<keyword evidence="2" id="KW-1185">Reference proteome</keyword>